<evidence type="ECO:0000313" key="6">
    <source>
        <dbReference type="Proteomes" id="UP001054857"/>
    </source>
</evidence>
<evidence type="ECO:0000313" key="5">
    <source>
        <dbReference type="EMBL" id="GFR49885.1"/>
    </source>
</evidence>
<comment type="similarity">
    <text evidence="1 2">Belongs to the glycosyltransferase 77 family.</text>
</comment>
<dbReference type="PANTHER" id="PTHR46936">
    <property type="entry name" value="ARABINOSYLTRANSFERASE XEG113"/>
    <property type="match status" value="1"/>
</dbReference>
<keyword evidence="2" id="KW-0812">Transmembrane</keyword>
<feature type="region of interest" description="Disordered" evidence="3">
    <location>
        <begin position="668"/>
        <end position="732"/>
    </location>
</feature>
<feature type="domain" description="Nucleotide-diphospho-sugar transferase" evidence="4">
    <location>
        <begin position="210"/>
        <end position="445"/>
    </location>
</feature>
<dbReference type="Proteomes" id="UP001054857">
    <property type="component" value="Unassembled WGS sequence"/>
</dbReference>
<dbReference type="AlphaFoldDB" id="A0AAD3DXJ0"/>
<dbReference type="SUPFAM" id="SSF53448">
    <property type="entry name" value="Nucleotide-diphospho-sugar transferases"/>
    <property type="match status" value="1"/>
</dbReference>
<evidence type="ECO:0000256" key="2">
    <source>
        <dbReference type="RuleBase" id="RU363055"/>
    </source>
</evidence>
<dbReference type="PANTHER" id="PTHR46936:SF1">
    <property type="entry name" value="ARABINOSYLTRANSFERASE XEG113"/>
    <property type="match status" value="1"/>
</dbReference>
<dbReference type="InterPro" id="IPR053250">
    <property type="entry name" value="Glycosyltransferase_77"/>
</dbReference>
<evidence type="ECO:0000256" key="3">
    <source>
        <dbReference type="SAM" id="MobiDB-lite"/>
    </source>
</evidence>
<dbReference type="Pfam" id="PF03407">
    <property type="entry name" value="Nucleotid_trans"/>
    <property type="match status" value="1"/>
</dbReference>
<protein>
    <recommendedName>
        <fullName evidence="2">Glycosyltransferase</fullName>
        <ecNumber evidence="2">2.4.2.-</ecNumber>
    </recommendedName>
</protein>
<name>A0AAD3DXJ0_9CHLO</name>
<gene>
    <name evidence="5" type="ORF">Agub_g11989</name>
</gene>
<comment type="caution">
    <text evidence="5">The sequence shown here is derived from an EMBL/GenBank/DDBJ whole genome shotgun (WGS) entry which is preliminary data.</text>
</comment>
<dbReference type="GO" id="GO:0052325">
    <property type="term" value="P:cell wall pectin biosynthetic process"/>
    <property type="evidence" value="ECO:0007669"/>
    <property type="project" value="TreeGrafter"/>
</dbReference>
<dbReference type="InterPro" id="IPR005069">
    <property type="entry name" value="Nucl-diP-sugar_transferase"/>
</dbReference>
<keyword evidence="2" id="KW-0961">Cell wall biogenesis/degradation</keyword>
<keyword evidence="2" id="KW-0735">Signal-anchor</keyword>
<keyword evidence="2" id="KW-0333">Golgi apparatus</keyword>
<dbReference type="InterPro" id="IPR029044">
    <property type="entry name" value="Nucleotide-diphossugar_trans"/>
</dbReference>
<evidence type="ECO:0000259" key="4">
    <source>
        <dbReference type="Pfam" id="PF03407"/>
    </source>
</evidence>
<organism evidence="5 6">
    <name type="scientific">Astrephomene gubernaculifera</name>
    <dbReference type="NCBI Taxonomy" id="47775"/>
    <lineage>
        <taxon>Eukaryota</taxon>
        <taxon>Viridiplantae</taxon>
        <taxon>Chlorophyta</taxon>
        <taxon>core chlorophytes</taxon>
        <taxon>Chlorophyceae</taxon>
        <taxon>CS clade</taxon>
        <taxon>Chlamydomonadales</taxon>
        <taxon>Astrephomenaceae</taxon>
        <taxon>Astrephomene</taxon>
    </lineage>
</organism>
<dbReference type="GO" id="GO:0000139">
    <property type="term" value="C:Golgi membrane"/>
    <property type="evidence" value="ECO:0007669"/>
    <property type="project" value="UniProtKB-SubCell"/>
</dbReference>
<comment type="subcellular location">
    <subcellularLocation>
        <location evidence="2">Golgi apparatus membrane</location>
        <topology evidence="2">Single-pass type II membrane protein</topology>
    </subcellularLocation>
</comment>
<evidence type="ECO:0000256" key="1">
    <source>
        <dbReference type="ARBA" id="ARBA00007033"/>
    </source>
</evidence>
<keyword evidence="6" id="KW-1185">Reference proteome</keyword>
<proteinExistence type="inferred from homology"/>
<feature type="compositionally biased region" description="Low complexity" evidence="3">
    <location>
        <begin position="118"/>
        <end position="149"/>
    </location>
</feature>
<keyword evidence="2" id="KW-0328">Glycosyltransferase</keyword>
<dbReference type="GO" id="GO:0052636">
    <property type="term" value="F:arabinosyltransferase activity"/>
    <property type="evidence" value="ECO:0007669"/>
    <property type="project" value="TreeGrafter"/>
</dbReference>
<dbReference type="EC" id="2.4.2.-" evidence="2"/>
<keyword evidence="2" id="KW-0808">Transferase</keyword>
<sequence>MRVKHLAGLAVLALGILVYTSYRQTHHLSYTLHREKVASSSGLGRSVDWHAVWTAAKASANEREFVSAISLVDAGKATLSGQRSCPPQRDCPACPALPHAAAAAGVTAGTTTAGGSGATQQQQQEVAASPAVNASAVVPGGGSSSSKSAAGGGSSGSEWMRFVVDGQAPPISKPLALSVARDNAVIVTWANYALWDFVKTWVYHAREVGLRNFLVGAMDAQIGREMVAAGVPCFAMFQSGSNHSGVGSDHLQWGGEAFHKMGRQKITLAQLFLGLGLDLLLVDADVILLGDVMEYFGRYPQADILVTSDQLASTLEPGDEGLELPDRAQSPMNIGLMYFRYSERTVGFVDSWLAAINADPQYWDQNAFNDLARKGWDPVTKVHPQQKRVFLGANGTLAVGVLPVAAFSGGHTFYVQRLYEVQRVKPYAVHCTFQYGANAGKRNRLREAMLFHDPPEYYTGDSYVSVELRRVPSATWSQHSARNNTAMKRYHFRGLDMQLEAVWPAIRVAAVTNRSLIVPPLACYCDKYWTELEQCRVPGAFQTRIPFLCPMDHVLDPIFMNDPASEYQVRWREHSFLANPRCPNWVKRSWVTFYSSASVSKPVEKWVVQEGGLVVLLPVNLTEGAIREMLAPYSAYKIWHLKNAESFFGGFDNKKLGEEVQKRIEHLRPIMPPDPAPPPPPASNVTTPAGNTTATDKATDTSNQQQQQQQQSAGGTEKDTSSGMLTAVHERR</sequence>
<feature type="compositionally biased region" description="Polar residues" evidence="3">
    <location>
        <begin position="683"/>
        <end position="703"/>
    </location>
</feature>
<accession>A0AAD3DXJ0</accession>
<feature type="compositionally biased region" description="Pro residues" evidence="3">
    <location>
        <begin position="670"/>
        <end position="682"/>
    </location>
</feature>
<reference evidence="5 6" key="1">
    <citation type="journal article" date="2021" name="Sci. Rep.">
        <title>Genome sequencing of the multicellular alga Astrephomene provides insights into convergent evolution of germ-soma differentiation.</title>
        <authorList>
            <person name="Yamashita S."/>
            <person name="Yamamoto K."/>
            <person name="Matsuzaki R."/>
            <person name="Suzuki S."/>
            <person name="Yamaguchi H."/>
            <person name="Hirooka S."/>
            <person name="Minakuchi Y."/>
            <person name="Miyagishima S."/>
            <person name="Kawachi M."/>
            <person name="Toyoda A."/>
            <person name="Nozaki H."/>
        </authorList>
    </citation>
    <scope>NUCLEOTIDE SEQUENCE [LARGE SCALE GENOMIC DNA]</scope>
    <source>
        <strain evidence="5 6">NIES-4017</strain>
    </source>
</reference>
<dbReference type="EMBL" id="BMAR01000033">
    <property type="protein sequence ID" value="GFR49885.1"/>
    <property type="molecule type" value="Genomic_DNA"/>
</dbReference>
<feature type="region of interest" description="Disordered" evidence="3">
    <location>
        <begin position="110"/>
        <end position="152"/>
    </location>
</feature>